<dbReference type="GO" id="GO:0047661">
    <property type="term" value="F:amino-acid racemase activity"/>
    <property type="evidence" value="ECO:0007669"/>
    <property type="project" value="InterPro"/>
</dbReference>
<evidence type="ECO:0000313" key="3">
    <source>
        <dbReference type="Proteomes" id="UP000186817"/>
    </source>
</evidence>
<evidence type="ECO:0000256" key="1">
    <source>
        <dbReference type="ARBA" id="ARBA00023235"/>
    </source>
</evidence>
<comment type="caution">
    <text evidence="2">The sequence shown here is derived from an EMBL/GenBank/DDBJ whole genome shotgun (WGS) entry which is preliminary data.</text>
</comment>
<reference evidence="2 3" key="1">
    <citation type="submission" date="2016-02" db="EMBL/GenBank/DDBJ databases">
        <title>Genome analysis of coral dinoflagellate symbionts highlights evolutionary adaptations to a symbiotic lifestyle.</title>
        <authorList>
            <person name="Aranda M."/>
            <person name="Li Y."/>
            <person name="Liew Y.J."/>
            <person name="Baumgarten S."/>
            <person name="Simakov O."/>
            <person name="Wilson M."/>
            <person name="Piel J."/>
            <person name="Ashoor H."/>
            <person name="Bougouffa S."/>
            <person name="Bajic V.B."/>
            <person name="Ryu T."/>
            <person name="Ravasi T."/>
            <person name="Bayer T."/>
            <person name="Micklem G."/>
            <person name="Kim H."/>
            <person name="Bhak J."/>
            <person name="Lajeunesse T.C."/>
            <person name="Voolstra C.R."/>
        </authorList>
    </citation>
    <scope>NUCLEOTIDE SEQUENCE [LARGE SCALE GENOMIC DNA]</scope>
    <source>
        <strain evidence="2 3">CCMP2467</strain>
    </source>
</reference>
<dbReference type="Gene3D" id="3.40.50.1860">
    <property type="match status" value="2"/>
</dbReference>
<protein>
    <submittedName>
        <fullName evidence="2">Glutamate racemase</fullName>
    </submittedName>
</protein>
<dbReference type="PANTHER" id="PTHR21198:SF7">
    <property type="entry name" value="ASPARTATE-GLUTAMATE RACEMASE FAMILY"/>
    <property type="match status" value="1"/>
</dbReference>
<gene>
    <name evidence="2" type="primary">murI</name>
    <name evidence="2" type="ORF">AK812_SmicGene7792</name>
</gene>
<dbReference type="PANTHER" id="PTHR21198">
    <property type="entry name" value="GLUTAMATE RACEMASE"/>
    <property type="match status" value="1"/>
</dbReference>
<keyword evidence="1" id="KW-0413">Isomerase</keyword>
<dbReference type="EMBL" id="LSRX01000112">
    <property type="protein sequence ID" value="OLQ08699.1"/>
    <property type="molecule type" value="Genomic_DNA"/>
</dbReference>
<dbReference type="OrthoDB" id="408517at2759"/>
<name>A0A1Q9EMP0_SYMMI</name>
<accession>A0A1Q9EMP0</accession>
<dbReference type="InterPro" id="IPR001920">
    <property type="entry name" value="Asp/Glu_race"/>
</dbReference>
<sequence length="379" mass="41347">MERRGRLRILCFVAGCAFIEARESKRIPEESQHEATMALWASLDLGDRFKENLTASKKEAALSGHAKCSWSRGLEEAIDQSWSRVIEGLLHEDFSTEVSFVADDGRAPYGPQPPADVAEASREVLRFLKGQGAEIALIACNTASIATIAYNVADEEEFAGLPILPIAPPYGSFFNALGRLGSCRSVGLFATDATCSSQAYQRKILGAAGFSILPNKVDTEAFPLQAATTNCIGCAECVKAVQREAPFDNEATWEEDTEAMLRRKFASYLVDGVPVINFLIFGCTHFPILEPLVRKVFGDGVALIDPAVYQVKLAAELGMSLSRKGEEFSVSAAPNSTKLATFRNAARAIELNYLDLRKPQNWTVVQLSNMGGRRLDILV</sequence>
<dbReference type="Pfam" id="PF01177">
    <property type="entry name" value="Asp_Glu_race"/>
    <property type="match status" value="1"/>
</dbReference>
<dbReference type="SUPFAM" id="SSF53681">
    <property type="entry name" value="Aspartate/glutamate racemase"/>
    <property type="match status" value="2"/>
</dbReference>
<proteinExistence type="predicted"/>
<dbReference type="Proteomes" id="UP000186817">
    <property type="component" value="Unassembled WGS sequence"/>
</dbReference>
<keyword evidence="3" id="KW-1185">Reference proteome</keyword>
<dbReference type="PROSITE" id="PS00924">
    <property type="entry name" value="ASP_GLU_RACEMASE_2"/>
    <property type="match status" value="1"/>
</dbReference>
<dbReference type="InterPro" id="IPR015942">
    <property type="entry name" value="Asp/Glu/hydantoin_racemase"/>
</dbReference>
<organism evidence="2 3">
    <name type="scientific">Symbiodinium microadriaticum</name>
    <name type="common">Dinoflagellate</name>
    <name type="synonym">Zooxanthella microadriatica</name>
    <dbReference type="NCBI Taxonomy" id="2951"/>
    <lineage>
        <taxon>Eukaryota</taxon>
        <taxon>Sar</taxon>
        <taxon>Alveolata</taxon>
        <taxon>Dinophyceae</taxon>
        <taxon>Suessiales</taxon>
        <taxon>Symbiodiniaceae</taxon>
        <taxon>Symbiodinium</taxon>
    </lineage>
</organism>
<dbReference type="InterPro" id="IPR033134">
    <property type="entry name" value="Asp/Glu_racemase_AS_2"/>
</dbReference>
<evidence type="ECO:0000313" key="2">
    <source>
        <dbReference type="EMBL" id="OLQ08699.1"/>
    </source>
</evidence>
<dbReference type="AlphaFoldDB" id="A0A1Q9EMP0"/>